<dbReference type="PANTHER" id="PTHR47481">
    <property type="match status" value="1"/>
</dbReference>
<gene>
    <name evidence="1" type="ORF">FSB_LOCUS33601</name>
</gene>
<dbReference type="EMBL" id="OIVN01002691">
    <property type="protein sequence ID" value="SPD05719.1"/>
    <property type="molecule type" value="Genomic_DNA"/>
</dbReference>
<reference evidence="1" key="1">
    <citation type="submission" date="2018-02" db="EMBL/GenBank/DDBJ databases">
        <authorList>
            <person name="Cohen D.B."/>
            <person name="Kent A.D."/>
        </authorList>
    </citation>
    <scope>NUCLEOTIDE SEQUENCE</scope>
</reference>
<dbReference type="AlphaFoldDB" id="A0A2N9H272"/>
<evidence type="ECO:0000313" key="1">
    <source>
        <dbReference type="EMBL" id="SPD05719.1"/>
    </source>
</evidence>
<proteinExistence type="predicted"/>
<dbReference type="PANTHER" id="PTHR47481:SF10">
    <property type="entry name" value="COPIA-LIKE POLYPROTEIN_RETROTRANSPOSON"/>
    <property type="match status" value="1"/>
</dbReference>
<accession>A0A2N9H272</accession>
<protein>
    <submittedName>
        <fullName evidence="1">Uncharacterized protein</fullName>
    </submittedName>
</protein>
<organism evidence="1">
    <name type="scientific">Fagus sylvatica</name>
    <name type="common">Beechnut</name>
    <dbReference type="NCBI Taxonomy" id="28930"/>
    <lineage>
        <taxon>Eukaryota</taxon>
        <taxon>Viridiplantae</taxon>
        <taxon>Streptophyta</taxon>
        <taxon>Embryophyta</taxon>
        <taxon>Tracheophyta</taxon>
        <taxon>Spermatophyta</taxon>
        <taxon>Magnoliopsida</taxon>
        <taxon>eudicotyledons</taxon>
        <taxon>Gunneridae</taxon>
        <taxon>Pentapetalae</taxon>
        <taxon>rosids</taxon>
        <taxon>fabids</taxon>
        <taxon>Fagales</taxon>
        <taxon>Fagaceae</taxon>
        <taxon>Fagus</taxon>
    </lineage>
</organism>
<name>A0A2N9H272_FAGSY</name>
<sequence length="168" mass="18573">MLALNPEFITWHSQDQMILSTLITSLSETILVYVVKCATSHNVWTTLEHMFTAQSRARSMSIHSQLATLCKDIYGHLLSHELRLSHNQPSVDLSVASANFVNKAPPFVVAVVVEIPIPPLLFVDAVASIIKEEGGVVDLTSPLLPIALFAKCVTNQGMWRCNVITDEY</sequence>
<dbReference type="Pfam" id="PF14223">
    <property type="entry name" value="Retrotran_gag_2"/>
    <property type="match status" value="1"/>
</dbReference>